<dbReference type="InterPro" id="IPR004042">
    <property type="entry name" value="Intein_endonuc_central"/>
</dbReference>
<dbReference type="SUPFAM" id="SSF55608">
    <property type="entry name" value="Homing endonucleases"/>
    <property type="match status" value="2"/>
</dbReference>
<organism evidence="2 3">
    <name type="scientific">Ktedonobacter racemifer DSM 44963</name>
    <dbReference type="NCBI Taxonomy" id="485913"/>
    <lineage>
        <taxon>Bacteria</taxon>
        <taxon>Bacillati</taxon>
        <taxon>Chloroflexota</taxon>
        <taxon>Ktedonobacteria</taxon>
        <taxon>Ktedonobacterales</taxon>
        <taxon>Ktedonobacteraceae</taxon>
        <taxon>Ktedonobacter</taxon>
    </lineage>
</organism>
<protein>
    <recommendedName>
        <fullName evidence="1">DOD-type homing endonuclease domain-containing protein</fullName>
    </recommendedName>
</protein>
<comment type="caution">
    <text evidence="2">The sequence shown here is derived from an EMBL/GenBank/DDBJ whole genome shotgun (WGS) entry which is preliminary data.</text>
</comment>
<dbReference type="InterPro" id="IPR004860">
    <property type="entry name" value="LAGLIDADG_dom"/>
</dbReference>
<feature type="domain" description="DOD-type homing endonuclease" evidence="1">
    <location>
        <begin position="89"/>
        <end position="223"/>
    </location>
</feature>
<dbReference type="EMBL" id="ADVG01000004">
    <property type="protein sequence ID" value="EFH82742.1"/>
    <property type="molecule type" value="Genomic_DNA"/>
</dbReference>
<evidence type="ECO:0000313" key="2">
    <source>
        <dbReference type="EMBL" id="EFH82742.1"/>
    </source>
</evidence>
<accession>D6U274</accession>
<dbReference type="GO" id="GO:0004519">
    <property type="term" value="F:endonuclease activity"/>
    <property type="evidence" value="ECO:0007669"/>
    <property type="project" value="InterPro"/>
</dbReference>
<dbReference type="eggNOG" id="COG1372">
    <property type="taxonomic scope" value="Bacteria"/>
</dbReference>
<dbReference type="Pfam" id="PF14528">
    <property type="entry name" value="LAGLIDADG_3"/>
    <property type="match status" value="1"/>
</dbReference>
<dbReference type="AlphaFoldDB" id="D6U274"/>
<dbReference type="STRING" id="485913.Krac_3585"/>
<dbReference type="InParanoid" id="D6U274"/>
<gene>
    <name evidence="2" type="ORF">Krac_3585</name>
</gene>
<proteinExistence type="predicted"/>
<dbReference type="Gene3D" id="3.10.28.10">
    <property type="entry name" value="Homing endonucleases"/>
    <property type="match status" value="1"/>
</dbReference>
<evidence type="ECO:0000259" key="1">
    <source>
        <dbReference type="PROSITE" id="PS50819"/>
    </source>
</evidence>
<evidence type="ECO:0000313" key="3">
    <source>
        <dbReference type="Proteomes" id="UP000004508"/>
    </source>
</evidence>
<dbReference type="RefSeq" id="WP_007921093.1">
    <property type="nucleotide sequence ID" value="NZ_ADVG01000004.1"/>
</dbReference>
<dbReference type="PROSITE" id="PS50819">
    <property type="entry name" value="INTEIN_ENDONUCLEASE"/>
    <property type="match status" value="1"/>
</dbReference>
<dbReference type="Proteomes" id="UP000004508">
    <property type="component" value="Unassembled WGS sequence"/>
</dbReference>
<dbReference type="OrthoDB" id="961985at2"/>
<keyword evidence="3" id="KW-1185">Reference proteome</keyword>
<sequence length="309" mass="35404">MRTMIDYTCQHCGETYQRIKGNTPGKYCSRHCGAMANKPSQHLVIPDNQLMSARTLARRRKAAGLTKPINTNPFNEKFFDTWTDEMAWLLGLIWSDGCLYGNTIDISTKDFQLAELVLAVIDGGTYALKNNGEHIRVHFSSKHTADRLRSLGLTEHKSLTIGWPIIEAEYEGAFLRGLIDGDGSVLLRQARANQQAPDLTVQLVTASTILRDKIRDCLTRHDIAHTIQKREPQKAGWSPLYKFVVTRQDALKRLYTMLYPDEHRPCLHRKRAPYEIWMKIERPRTGRPSAAFVKSTSNKNKQAYRMIRF</sequence>
<name>D6U274_KTERA</name>
<dbReference type="InterPro" id="IPR027434">
    <property type="entry name" value="Homing_endonucl"/>
</dbReference>
<reference evidence="2 3" key="1">
    <citation type="journal article" date="2011" name="Stand. Genomic Sci.">
        <title>Non-contiguous finished genome sequence and contextual data of the filamentous soil bacterium Ktedonobacter racemifer type strain (SOSP1-21).</title>
        <authorList>
            <person name="Chang Y.J."/>
            <person name="Land M."/>
            <person name="Hauser L."/>
            <person name="Chertkov O."/>
            <person name="Del Rio T.G."/>
            <person name="Nolan M."/>
            <person name="Copeland A."/>
            <person name="Tice H."/>
            <person name="Cheng J.F."/>
            <person name="Lucas S."/>
            <person name="Han C."/>
            <person name="Goodwin L."/>
            <person name="Pitluck S."/>
            <person name="Ivanova N."/>
            <person name="Ovchinikova G."/>
            <person name="Pati A."/>
            <person name="Chen A."/>
            <person name="Palaniappan K."/>
            <person name="Mavromatis K."/>
            <person name="Liolios K."/>
            <person name="Brettin T."/>
            <person name="Fiebig A."/>
            <person name="Rohde M."/>
            <person name="Abt B."/>
            <person name="Goker M."/>
            <person name="Detter J.C."/>
            <person name="Woyke T."/>
            <person name="Bristow J."/>
            <person name="Eisen J.A."/>
            <person name="Markowitz V."/>
            <person name="Hugenholtz P."/>
            <person name="Kyrpides N.C."/>
            <person name="Klenk H.P."/>
            <person name="Lapidus A."/>
        </authorList>
    </citation>
    <scope>NUCLEOTIDE SEQUENCE [LARGE SCALE GENOMIC DNA]</scope>
    <source>
        <strain evidence="3">DSM 44963</strain>
    </source>
</reference>